<dbReference type="RefSeq" id="WP_078832420.1">
    <property type="nucleotide sequence ID" value="NZ_FUWH01000011.1"/>
</dbReference>
<dbReference type="InterPro" id="IPR003018">
    <property type="entry name" value="GAF"/>
</dbReference>
<accession>A0A1T4R8F9</accession>
<dbReference type="OrthoDB" id="9811889at2"/>
<protein>
    <recommendedName>
        <fullName evidence="1">GAF domain-containing protein</fullName>
    </recommendedName>
</protein>
<dbReference type="AlphaFoldDB" id="A0A1T4R8F9"/>
<dbReference type="InterPro" id="IPR029016">
    <property type="entry name" value="GAF-like_dom_sf"/>
</dbReference>
<dbReference type="SUPFAM" id="SSF55781">
    <property type="entry name" value="GAF domain-like"/>
    <property type="match status" value="1"/>
</dbReference>
<dbReference type="Gene3D" id="3.30.450.40">
    <property type="match status" value="1"/>
</dbReference>
<proteinExistence type="predicted"/>
<keyword evidence="3" id="KW-1185">Reference proteome</keyword>
<dbReference type="Pfam" id="PF01590">
    <property type="entry name" value="GAF"/>
    <property type="match status" value="1"/>
</dbReference>
<reference evidence="2 3" key="1">
    <citation type="submission" date="2017-02" db="EMBL/GenBank/DDBJ databases">
        <authorList>
            <person name="Peterson S.W."/>
        </authorList>
    </citation>
    <scope>NUCLEOTIDE SEQUENCE [LARGE SCALE GENOMIC DNA]</scope>
    <source>
        <strain evidence="2 3">DSM 22335</strain>
    </source>
</reference>
<dbReference type="STRING" id="413434.SAMN04488132_11132"/>
<dbReference type="Proteomes" id="UP000190888">
    <property type="component" value="Unassembled WGS sequence"/>
</dbReference>
<evidence type="ECO:0000313" key="2">
    <source>
        <dbReference type="EMBL" id="SKA12370.1"/>
    </source>
</evidence>
<organism evidence="2 3">
    <name type="scientific">Sediminibacterium ginsengisoli</name>
    <dbReference type="NCBI Taxonomy" id="413434"/>
    <lineage>
        <taxon>Bacteria</taxon>
        <taxon>Pseudomonadati</taxon>
        <taxon>Bacteroidota</taxon>
        <taxon>Chitinophagia</taxon>
        <taxon>Chitinophagales</taxon>
        <taxon>Chitinophagaceae</taxon>
        <taxon>Sediminibacterium</taxon>
    </lineage>
</organism>
<evidence type="ECO:0000259" key="1">
    <source>
        <dbReference type="Pfam" id="PF01590"/>
    </source>
</evidence>
<feature type="domain" description="GAF" evidence="1">
    <location>
        <begin position="31"/>
        <end position="149"/>
    </location>
</feature>
<dbReference type="EMBL" id="FUWH01000011">
    <property type="protein sequence ID" value="SKA12370.1"/>
    <property type="molecule type" value="Genomic_DNA"/>
</dbReference>
<name>A0A1T4R8F9_9BACT</name>
<sequence length="243" mass="26837">METAIDPVDDSLQAYKAFRYPLAAAEQDKQLSSLAALIADICQVPVVLIVLTRSGKEYIHTGFGLVPELHRYSFLSAAGPDQSVRILEDLETTPGQIMDKDGSRARFFACVPLIHPVYKQIGAVCLLNNKPGQLTEQQQSMLRVLSEQVLLVLRAGMEITADSDADAFGKKMLAINNKIISIVSHEIKAPVALLKTLIDYKKSENVSMEELSEMVNMLYVQLATTLESLEPFRKNAGEKEEGK</sequence>
<gene>
    <name evidence="2" type="ORF">SAMN04488132_11132</name>
</gene>
<evidence type="ECO:0000313" key="3">
    <source>
        <dbReference type="Proteomes" id="UP000190888"/>
    </source>
</evidence>